<dbReference type="AlphaFoldDB" id="A0A0E9SFJ2"/>
<reference evidence="1" key="1">
    <citation type="submission" date="2014-11" db="EMBL/GenBank/DDBJ databases">
        <authorList>
            <person name="Amaro Gonzalez C."/>
        </authorList>
    </citation>
    <scope>NUCLEOTIDE SEQUENCE</scope>
</reference>
<organism evidence="1">
    <name type="scientific">Anguilla anguilla</name>
    <name type="common">European freshwater eel</name>
    <name type="synonym">Muraena anguilla</name>
    <dbReference type="NCBI Taxonomy" id="7936"/>
    <lineage>
        <taxon>Eukaryota</taxon>
        <taxon>Metazoa</taxon>
        <taxon>Chordata</taxon>
        <taxon>Craniata</taxon>
        <taxon>Vertebrata</taxon>
        <taxon>Euteleostomi</taxon>
        <taxon>Actinopterygii</taxon>
        <taxon>Neopterygii</taxon>
        <taxon>Teleostei</taxon>
        <taxon>Anguilliformes</taxon>
        <taxon>Anguillidae</taxon>
        <taxon>Anguilla</taxon>
    </lineage>
</organism>
<name>A0A0E9SFJ2_ANGAN</name>
<sequence>MFIRCKILDHRVNYTICIPGYQNKHYNQHKGDSCELVHLKTTFIIWRYMCKDAVITPGSLSHSAFRNLSWMCCT</sequence>
<proteinExistence type="predicted"/>
<protein>
    <submittedName>
        <fullName evidence="1">Uncharacterized protein</fullName>
    </submittedName>
</protein>
<reference evidence="1" key="2">
    <citation type="journal article" date="2015" name="Fish Shellfish Immunol.">
        <title>Early steps in the European eel (Anguilla anguilla)-Vibrio vulnificus interaction in the gills: Role of the RtxA13 toxin.</title>
        <authorList>
            <person name="Callol A."/>
            <person name="Pajuelo D."/>
            <person name="Ebbesson L."/>
            <person name="Teles M."/>
            <person name="MacKenzie S."/>
            <person name="Amaro C."/>
        </authorList>
    </citation>
    <scope>NUCLEOTIDE SEQUENCE</scope>
</reference>
<evidence type="ECO:0000313" key="1">
    <source>
        <dbReference type="EMBL" id="JAH40154.1"/>
    </source>
</evidence>
<accession>A0A0E9SFJ2</accession>
<dbReference type="EMBL" id="GBXM01068423">
    <property type="protein sequence ID" value="JAH40154.1"/>
    <property type="molecule type" value="Transcribed_RNA"/>
</dbReference>